<gene>
    <name evidence="1" type="ORF">SAMN02194393_04276</name>
</gene>
<dbReference type="AlphaFoldDB" id="A0A1T5M9R2"/>
<sequence>MTERTYSQKELTDAFRSSIENRVNGFIYFENIIPRNLII</sequence>
<organism evidence="1 2">
    <name type="scientific">Maledivibacter halophilus</name>
    <dbReference type="NCBI Taxonomy" id="36842"/>
    <lineage>
        <taxon>Bacteria</taxon>
        <taxon>Bacillati</taxon>
        <taxon>Bacillota</taxon>
        <taxon>Clostridia</taxon>
        <taxon>Peptostreptococcales</taxon>
        <taxon>Caminicellaceae</taxon>
        <taxon>Maledivibacter</taxon>
    </lineage>
</organism>
<dbReference type="STRING" id="36842.SAMN02194393_04276"/>
<evidence type="ECO:0000313" key="1">
    <source>
        <dbReference type="EMBL" id="SKC84875.1"/>
    </source>
</evidence>
<reference evidence="1 2" key="1">
    <citation type="submission" date="2017-02" db="EMBL/GenBank/DDBJ databases">
        <authorList>
            <person name="Peterson S.W."/>
        </authorList>
    </citation>
    <scope>NUCLEOTIDE SEQUENCE [LARGE SCALE GENOMIC DNA]</scope>
    <source>
        <strain evidence="1 2">M1</strain>
    </source>
</reference>
<protein>
    <submittedName>
        <fullName evidence="1">Uncharacterized protein</fullName>
    </submittedName>
</protein>
<dbReference type="EMBL" id="FUZT01000012">
    <property type="protein sequence ID" value="SKC84875.1"/>
    <property type="molecule type" value="Genomic_DNA"/>
</dbReference>
<dbReference type="Proteomes" id="UP000190285">
    <property type="component" value="Unassembled WGS sequence"/>
</dbReference>
<proteinExistence type="predicted"/>
<evidence type="ECO:0000313" key="2">
    <source>
        <dbReference type="Proteomes" id="UP000190285"/>
    </source>
</evidence>
<accession>A0A1T5M9R2</accession>
<keyword evidence="2" id="KW-1185">Reference proteome</keyword>
<name>A0A1T5M9R2_9FIRM</name>